<evidence type="ECO:0000313" key="2">
    <source>
        <dbReference type="EMBL" id="KAF2678617.1"/>
    </source>
</evidence>
<gene>
    <name evidence="2" type="ORF">K458DRAFT_137698</name>
</gene>
<protein>
    <submittedName>
        <fullName evidence="2">Uncharacterized protein</fullName>
    </submittedName>
</protein>
<proteinExistence type="predicted"/>
<dbReference type="Proteomes" id="UP000799291">
    <property type="component" value="Unassembled WGS sequence"/>
</dbReference>
<organism evidence="2 3">
    <name type="scientific">Lentithecium fluviatile CBS 122367</name>
    <dbReference type="NCBI Taxonomy" id="1168545"/>
    <lineage>
        <taxon>Eukaryota</taxon>
        <taxon>Fungi</taxon>
        <taxon>Dikarya</taxon>
        <taxon>Ascomycota</taxon>
        <taxon>Pezizomycotina</taxon>
        <taxon>Dothideomycetes</taxon>
        <taxon>Pleosporomycetidae</taxon>
        <taxon>Pleosporales</taxon>
        <taxon>Massarineae</taxon>
        <taxon>Lentitheciaceae</taxon>
        <taxon>Lentithecium</taxon>
    </lineage>
</organism>
<feature type="compositionally biased region" description="Basic and acidic residues" evidence="1">
    <location>
        <begin position="9"/>
        <end position="22"/>
    </location>
</feature>
<dbReference type="AlphaFoldDB" id="A0A6G1IK49"/>
<evidence type="ECO:0000313" key="3">
    <source>
        <dbReference type="Proteomes" id="UP000799291"/>
    </source>
</evidence>
<dbReference type="EMBL" id="MU005611">
    <property type="protein sequence ID" value="KAF2678617.1"/>
    <property type="molecule type" value="Genomic_DNA"/>
</dbReference>
<evidence type="ECO:0000256" key="1">
    <source>
        <dbReference type="SAM" id="MobiDB-lite"/>
    </source>
</evidence>
<reference evidence="2" key="1">
    <citation type="journal article" date="2020" name="Stud. Mycol.">
        <title>101 Dothideomycetes genomes: a test case for predicting lifestyles and emergence of pathogens.</title>
        <authorList>
            <person name="Haridas S."/>
            <person name="Albert R."/>
            <person name="Binder M."/>
            <person name="Bloem J."/>
            <person name="Labutti K."/>
            <person name="Salamov A."/>
            <person name="Andreopoulos B."/>
            <person name="Baker S."/>
            <person name="Barry K."/>
            <person name="Bills G."/>
            <person name="Bluhm B."/>
            <person name="Cannon C."/>
            <person name="Castanera R."/>
            <person name="Culley D."/>
            <person name="Daum C."/>
            <person name="Ezra D."/>
            <person name="Gonzalez J."/>
            <person name="Henrissat B."/>
            <person name="Kuo A."/>
            <person name="Liang C."/>
            <person name="Lipzen A."/>
            <person name="Lutzoni F."/>
            <person name="Magnuson J."/>
            <person name="Mondo S."/>
            <person name="Nolan M."/>
            <person name="Ohm R."/>
            <person name="Pangilinan J."/>
            <person name="Park H.-J."/>
            <person name="Ramirez L."/>
            <person name="Alfaro M."/>
            <person name="Sun H."/>
            <person name="Tritt A."/>
            <person name="Yoshinaga Y."/>
            <person name="Zwiers L.-H."/>
            <person name="Turgeon B."/>
            <person name="Goodwin S."/>
            <person name="Spatafora J."/>
            <person name="Crous P."/>
            <person name="Grigoriev I."/>
        </authorList>
    </citation>
    <scope>NUCLEOTIDE SEQUENCE</scope>
    <source>
        <strain evidence="2">CBS 122367</strain>
    </source>
</reference>
<keyword evidence="3" id="KW-1185">Reference proteome</keyword>
<feature type="compositionally biased region" description="Basic and acidic residues" evidence="1">
    <location>
        <begin position="356"/>
        <end position="371"/>
    </location>
</feature>
<dbReference type="OrthoDB" id="10653485at2759"/>
<name>A0A6G1IK49_9PLEO</name>
<feature type="region of interest" description="Disordered" evidence="1">
    <location>
        <begin position="1"/>
        <end position="32"/>
    </location>
</feature>
<sequence length="395" mass="44244">MRRLTTKFHSHEESHKLERTKQSENPSLAGPICPPVTLRDILKSPTPTGFRTISGHHSCSGARRDRHREAVASSDTDNSRSWYFVPRDVDRPAEAGRWLFNSLGSSPVVEGTAPIQCREGVEKRLHDEVTESRPTRPSLLLRHSASQVQETMSQMTLDSVLNSISASPAPPSPTPTAPRPQWTWPPYKVLLAATTTSLLGLSGYDIVDMMNTGELIEDSKGIRYSSATIENSYVLLDLGKGKKEDDSSNVRLDRLWDHSWNTLRRVNIEGEEEVQRAGSPIIGRDDEKGWERDVAERGGPSRARKEIRFWAWKRAVRLDGKLELEVVVDNAKMRGEKGSARGAGQKARERKLKKVAKVEKKKREANLREMEESGTGYPDLERGGHGGNSEVEPQR</sequence>
<accession>A0A6G1IK49</accession>
<feature type="region of interest" description="Disordered" evidence="1">
    <location>
        <begin position="335"/>
        <end position="395"/>
    </location>
</feature>